<evidence type="ECO:0000256" key="4">
    <source>
        <dbReference type="ARBA" id="ARBA00022842"/>
    </source>
</evidence>
<evidence type="ECO:0000256" key="2">
    <source>
        <dbReference type="ARBA" id="ARBA00022723"/>
    </source>
</evidence>
<keyword evidence="4" id="KW-0460">Magnesium</keyword>
<reference evidence="6 7" key="1">
    <citation type="submission" date="2019-01" db="EMBL/GenBank/DDBJ databases">
        <title>Genome sequencing of strain DFW100M-13.</title>
        <authorList>
            <person name="Heo J."/>
            <person name="Kim S.-J."/>
            <person name="Kim J.-S."/>
            <person name="Hong S.-B."/>
            <person name="Kwon S.-W."/>
        </authorList>
    </citation>
    <scope>NUCLEOTIDE SEQUENCE [LARGE SCALE GENOMIC DNA]</scope>
    <source>
        <strain evidence="6 7">DFW100M-13</strain>
    </source>
</reference>
<dbReference type="Gene3D" id="3.40.50.1010">
    <property type="entry name" value="5'-nuclease"/>
    <property type="match status" value="1"/>
</dbReference>
<gene>
    <name evidence="6" type="ORF">ET475_15260</name>
</gene>
<evidence type="ECO:0000256" key="3">
    <source>
        <dbReference type="ARBA" id="ARBA00022801"/>
    </source>
</evidence>
<dbReference type="EMBL" id="CP035494">
    <property type="protein sequence ID" value="QAY61204.1"/>
    <property type="molecule type" value="Genomic_DNA"/>
</dbReference>
<evidence type="ECO:0000313" key="7">
    <source>
        <dbReference type="Proteomes" id="UP000293995"/>
    </source>
</evidence>
<feature type="domain" description="PIN" evidence="5">
    <location>
        <begin position="5"/>
        <end position="119"/>
    </location>
</feature>
<dbReference type="GO" id="GO:0016787">
    <property type="term" value="F:hydrolase activity"/>
    <property type="evidence" value="ECO:0007669"/>
    <property type="project" value="UniProtKB-KW"/>
</dbReference>
<dbReference type="AlphaFoldDB" id="A0A4P6EFY5"/>
<evidence type="ECO:0000259" key="5">
    <source>
        <dbReference type="Pfam" id="PF01850"/>
    </source>
</evidence>
<dbReference type="InterPro" id="IPR002716">
    <property type="entry name" value="PIN_dom"/>
</dbReference>
<name>A0A4P6EFY5_9MICO</name>
<dbReference type="OrthoDB" id="1525146at2"/>
<dbReference type="Pfam" id="PF01850">
    <property type="entry name" value="PIN"/>
    <property type="match status" value="1"/>
</dbReference>
<keyword evidence="1" id="KW-0540">Nuclease</keyword>
<dbReference type="SUPFAM" id="SSF88723">
    <property type="entry name" value="PIN domain-like"/>
    <property type="match status" value="1"/>
</dbReference>
<keyword evidence="7" id="KW-1185">Reference proteome</keyword>
<dbReference type="GO" id="GO:0004518">
    <property type="term" value="F:nuclease activity"/>
    <property type="evidence" value="ECO:0007669"/>
    <property type="project" value="UniProtKB-KW"/>
</dbReference>
<proteinExistence type="predicted"/>
<dbReference type="GO" id="GO:0046872">
    <property type="term" value="F:metal ion binding"/>
    <property type="evidence" value="ECO:0007669"/>
    <property type="project" value="UniProtKB-KW"/>
</dbReference>
<organism evidence="6 7">
    <name type="scientific">Microbacterium protaetiae</name>
    <dbReference type="NCBI Taxonomy" id="2509458"/>
    <lineage>
        <taxon>Bacteria</taxon>
        <taxon>Bacillati</taxon>
        <taxon>Actinomycetota</taxon>
        <taxon>Actinomycetes</taxon>
        <taxon>Micrococcales</taxon>
        <taxon>Microbacteriaceae</taxon>
        <taxon>Microbacterium</taxon>
    </lineage>
</organism>
<protein>
    <submittedName>
        <fullName evidence="6">PIN domain-containing protein</fullName>
    </submittedName>
</protein>
<accession>A0A4P6EFY5</accession>
<keyword evidence="3" id="KW-0378">Hydrolase</keyword>
<dbReference type="KEGG" id="mprt:ET475_15260"/>
<evidence type="ECO:0000313" key="6">
    <source>
        <dbReference type="EMBL" id="QAY61204.1"/>
    </source>
</evidence>
<sequence>MTTFYVDTSVLGRVLLRHSPPALSWFEDAAEQGALVSSRLLRTEMTRLVRREGLRMRDRDEILDYVATIPLDHPVLMEAEAIVPHVRTLDAIHLASALRAGIEDLVVATHDARMLDVAEIMGFRVVDPCVAP</sequence>
<keyword evidence="2" id="KW-0479">Metal-binding</keyword>
<dbReference type="Proteomes" id="UP000293995">
    <property type="component" value="Chromosome"/>
</dbReference>
<evidence type="ECO:0000256" key="1">
    <source>
        <dbReference type="ARBA" id="ARBA00022722"/>
    </source>
</evidence>
<dbReference type="CDD" id="cd09874">
    <property type="entry name" value="PIN_MT3492-like"/>
    <property type="match status" value="1"/>
</dbReference>
<dbReference type="RefSeq" id="WP_129392192.1">
    <property type="nucleotide sequence ID" value="NZ_CP035494.1"/>
</dbReference>
<dbReference type="InterPro" id="IPR029060">
    <property type="entry name" value="PIN-like_dom_sf"/>
</dbReference>